<keyword evidence="3" id="KW-1185">Reference proteome</keyword>
<reference evidence="2 3" key="1">
    <citation type="journal article" date="2019" name="Sci. Rep.">
        <title>Orb-weaving spider Araneus ventricosus genome elucidates the spidroin gene catalogue.</title>
        <authorList>
            <person name="Kono N."/>
            <person name="Nakamura H."/>
            <person name="Ohtoshi R."/>
            <person name="Moran D.A.P."/>
            <person name="Shinohara A."/>
            <person name="Yoshida Y."/>
            <person name="Fujiwara M."/>
            <person name="Mori M."/>
            <person name="Tomita M."/>
            <person name="Arakawa K."/>
        </authorList>
    </citation>
    <scope>NUCLEOTIDE SEQUENCE [LARGE SCALE GENOMIC DNA]</scope>
</reference>
<accession>A0A4Y2QTK5</accession>
<gene>
    <name evidence="2" type="ORF">AVEN_215281_1</name>
</gene>
<protein>
    <submittedName>
        <fullName evidence="2">Uncharacterized protein</fullName>
    </submittedName>
</protein>
<feature type="region of interest" description="Disordered" evidence="1">
    <location>
        <begin position="96"/>
        <end position="125"/>
    </location>
</feature>
<dbReference type="Proteomes" id="UP000499080">
    <property type="component" value="Unassembled WGS sequence"/>
</dbReference>
<organism evidence="2 3">
    <name type="scientific">Araneus ventricosus</name>
    <name type="common">Orbweaver spider</name>
    <name type="synonym">Epeira ventricosa</name>
    <dbReference type="NCBI Taxonomy" id="182803"/>
    <lineage>
        <taxon>Eukaryota</taxon>
        <taxon>Metazoa</taxon>
        <taxon>Ecdysozoa</taxon>
        <taxon>Arthropoda</taxon>
        <taxon>Chelicerata</taxon>
        <taxon>Arachnida</taxon>
        <taxon>Araneae</taxon>
        <taxon>Araneomorphae</taxon>
        <taxon>Entelegynae</taxon>
        <taxon>Araneoidea</taxon>
        <taxon>Araneidae</taxon>
        <taxon>Araneus</taxon>
    </lineage>
</organism>
<proteinExistence type="predicted"/>
<name>A0A4Y2QTK5_ARAVE</name>
<dbReference type="EMBL" id="BGPR01014782">
    <property type="protein sequence ID" value="GBN66661.1"/>
    <property type="molecule type" value="Genomic_DNA"/>
</dbReference>
<evidence type="ECO:0000256" key="1">
    <source>
        <dbReference type="SAM" id="MobiDB-lite"/>
    </source>
</evidence>
<comment type="caution">
    <text evidence="2">The sequence shown here is derived from an EMBL/GenBank/DDBJ whole genome shotgun (WGS) entry which is preliminary data.</text>
</comment>
<feature type="compositionally biased region" description="Acidic residues" evidence="1">
    <location>
        <begin position="114"/>
        <end position="125"/>
    </location>
</feature>
<evidence type="ECO:0000313" key="2">
    <source>
        <dbReference type="EMBL" id="GBN66661.1"/>
    </source>
</evidence>
<sequence length="125" mass="14289">MLATQIPIFLTHLLQTKGEKITTEIKTIGVLENDLHLTRDDELNDLTPRNKDFCRNVLKTSIVQNGRMRMRNPDAWLCNVRKQKLFAGEEYISKKGKTAAAKNLPKSDVNNENYPDDDNSDSLED</sequence>
<dbReference type="AlphaFoldDB" id="A0A4Y2QTK5"/>
<evidence type="ECO:0000313" key="3">
    <source>
        <dbReference type="Proteomes" id="UP000499080"/>
    </source>
</evidence>